<dbReference type="CDD" id="cd06260">
    <property type="entry name" value="DUF820-like"/>
    <property type="match status" value="1"/>
</dbReference>
<dbReference type="GO" id="GO:0004519">
    <property type="term" value="F:endonuclease activity"/>
    <property type="evidence" value="ECO:0007669"/>
    <property type="project" value="UniProtKB-KW"/>
</dbReference>
<evidence type="ECO:0000313" key="3">
    <source>
        <dbReference type="Proteomes" id="UP001576774"/>
    </source>
</evidence>
<gene>
    <name evidence="2" type="ORF">ACE1CC_35690</name>
</gene>
<dbReference type="SUPFAM" id="SSF52980">
    <property type="entry name" value="Restriction endonuclease-like"/>
    <property type="match status" value="1"/>
</dbReference>
<keyword evidence="2" id="KW-0255">Endonuclease</keyword>
<evidence type="ECO:0000259" key="1">
    <source>
        <dbReference type="Pfam" id="PF05685"/>
    </source>
</evidence>
<evidence type="ECO:0000313" key="2">
    <source>
        <dbReference type="EMBL" id="MFB2882220.1"/>
    </source>
</evidence>
<protein>
    <submittedName>
        <fullName evidence="2">Uma2 family endonuclease</fullName>
    </submittedName>
</protein>
<dbReference type="InterPro" id="IPR011335">
    <property type="entry name" value="Restrct_endonuc-II-like"/>
</dbReference>
<dbReference type="Proteomes" id="UP001576774">
    <property type="component" value="Unassembled WGS sequence"/>
</dbReference>
<dbReference type="EMBL" id="JBHFNQ010000260">
    <property type="protein sequence ID" value="MFB2882220.1"/>
    <property type="molecule type" value="Genomic_DNA"/>
</dbReference>
<dbReference type="Pfam" id="PF05685">
    <property type="entry name" value="Uma2"/>
    <property type="match status" value="1"/>
</dbReference>
<sequence>MQAEEKKYYTAEEYLNLEVNSEQRHEYINGEIVPMAGGMPNHNTIAGNFYAALNFALKRQPYRAFVTDQRIWIPEKRIYTYPDVMVVQGELQLQEGRKDTVTNPLFIAEVLSDSTRNYDKDEKFAAYRTIPSFQEYLLIDQYKMHIEQYFRTDRKTWIFSEYDELNETISLNTLSLEITLADIYDKVEFEVTETSES</sequence>
<keyword evidence="2" id="KW-0378">Hydrolase</keyword>
<comment type="caution">
    <text evidence="2">The sequence shown here is derived from an EMBL/GenBank/DDBJ whole genome shotgun (WGS) entry which is preliminary data.</text>
</comment>
<reference evidence="2 3" key="1">
    <citation type="submission" date="2024-09" db="EMBL/GenBank/DDBJ databases">
        <title>Floridaenema gen nov. (Aerosakkonemataceae, Aerosakkonematales ord. nov., Cyanobacteria) from benthic tropical and subtropical fresh waters, with the description of four new species.</title>
        <authorList>
            <person name="Moretto J.A."/>
            <person name="Berthold D.E."/>
            <person name="Lefler F.W."/>
            <person name="Huang I.-S."/>
            <person name="Laughinghouse H. IV."/>
        </authorList>
    </citation>
    <scope>NUCLEOTIDE SEQUENCE [LARGE SCALE GENOMIC DNA]</scope>
    <source>
        <strain evidence="2 3">BLCC-F46</strain>
    </source>
</reference>
<dbReference type="RefSeq" id="WP_413275199.1">
    <property type="nucleotide sequence ID" value="NZ_JBHFNQ010000260.1"/>
</dbReference>
<organism evidence="2 3">
    <name type="scientific">Floridaenema aerugineum BLCC-F46</name>
    <dbReference type="NCBI Taxonomy" id="3153654"/>
    <lineage>
        <taxon>Bacteria</taxon>
        <taxon>Bacillati</taxon>
        <taxon>Cyanobacteriota</taxon>
        <taxon>Cyanophyceae</taxon>
        <taxon>Oscillatoriophycideae</taxon>
        <taxon>Aerosakkonematales</taxon>
        <taxon>Aerosakkonemataceae</taxon>
        <taxon>Floridanema</taxon>
        <taxon>Floridanema aerugineum</taxon>
    </lineage>
</organism>
<dbReference type="PANTHER" id="PTHR36558:SF1">
    <property type="entry name" value="RESTRICTION ENDONUCLEASE DOMAIN-CONTAINING PROTEIN-RELATED"/>
    <property type="match status" value="1"/>
</dbReference>
<accession>A0ABV4XHE7</accession>
<proteinExistence type="predicted"/>
<dbReference type="PANTHER" id="PTHR36558">
    <property type="entry name" value="GLR1098 PROTEIN"/>
    <property type="match status" value="1"/>
</dbReference>
<dbReference type="InterPro" id="IPR012296">
    <property type="entry name" value="Nuclease_put_TT1808"/>
</dbReference>
<keyword evidence="3" id="KW-1185">Reference proteome</keyword>
<feature type="domain" description="Putative restriction endonuclease" evidence="1">
    <location>
        <begin position="12"/>
        <end position="180"/>
    </location>
</feature>
<dbReference type="Gene3D" id="3.90.1570.10">
    <property type="entry name" value="tt1808, chain A"/>
    <property type="match status" value="1"/>
</dbReference>
<name>A0ABV4XHE7_9CYAN</name>
<keyword evidence="2" id="KW-0540">Nuclease</keyword>
<dbReference type="InterPro" id="IPR008538">
    <property type="entry name" value="Uma2"/>
</dbReference>